<dbReference type="AlphaFoldDB" id="A0A8M8UXF7"/>
<dbReference type="GO" id="GO:0046872">
    <property type="term" value="F:metal ion binding"/>
    <property type="evidence" value="ECO:0007669"/>
    <property type="project" value="UniProtKB-KW"/>
</dbReference>
<dbReference type="SUPFAM" id="SSF53448">
    <property type="entry name" value="Nucleotide-diphospho-sugar transferases"/>
    <property type="match status" value="1"/>
</dbReference>
<dbReference type="GeneID" id="105166319"/>
<comment type="subcellular location">
    <subcellularLocation>
        <location evidence="1">Golgi apparatus membrane</location>
        <topology evidence="1">Single-pass type II membrane protein</topology>
    </subcellularLocation>
</comment>
<evidence type="ECO:0000256" key="9">
    <source>
        <dbReference type="ARBA" id="ARBA00023316"/>
    </source>
</evidence>
<reference evidence="13" key="1">
    <citation type="submission" date="2025-08" db="UniProtKB">
        <authorList>
            <consortium name="RefSeq"/>
        </authorList>
    </citation>
    <scope>IDENTIFICATION</scope>
</reference>
<keyword evidence="6" id="KW-1133">Transmembrane helix</keyword>
<dbReference type="GO" id="GO:0016757">
    <property type="term" value="F:glycosyltransferase activity"/>
    <property type="evidence" value="ECO:0007669"/>
    <property type="project" value="UniProtKB-KW"/>
</dbReference>
<evidence type="ECO:0000256" key="8">
    <source>
        <dbReference type="ARBA" id="ARBA00023211"/>
    </source>
</evidence>
<keyword evidence="12" id="KW-1185">Reference proteome</keyword>
<dbReference type="EC" id="2.4.1.-" evidence="11"/>
<evidence type="ECO:0000256" key="7">
    <source>
        <dbReference type="ARBA" id="ARBA00023136"/>
    </source>
</evidence>
<dbReference type="CDD" id="cd02537">
    <property type="entry name" value="GT8_Glycogenin"/>
    <property type="match status" value="1"/>
</dbReference>
<keyword evidence="5" id="KW-0479">Metal-binding</keyword>
<keyword evidence="8" id="KW-0464">Manganese</keyword>
<keyword evidence="9" id="KW-0961">Cell wall biogenesis/degradation</keyword>
<dbReference type="InterPro" id="IPR029044">
    <property type="entry name" value="Nucleotide-diphossugar_trans"/>
</dbReference>
<dbReference type="Proteomes" id="UP000504604">
    <property type="component" value="Linkage group LG7"/>
</dbReference>
<evidence type="ECO:0000256" key="1">
    <source>
        <dbReference type="ARBA" id="ARBA00004323"/>
    </source>
</evidence>
<keyword evidence="7" id="KW-0472">Membrane</keyword>
<accession>A0A8M8UXF7</accession>
<comment type="similarity">
    <text evidence="10">Belongs to the glycosyltransferase 8 family. Glycogenin subfamily.</text>
</comment>
<evidence type="ECO:0000256" key="6">
    <source>
        <dbReference type="ARBA" id="ARBA00022989"/>
    </source>
</evidence>
<keyword evidence="2" id="KW-0328">Glycosyltransferase</keyword>
<dbReference type="InterPro" id="IPR050587">
    <property type="entry name" value="GNT1/Glycosyltrans_8"/>
</dbReference>
<evidence type="ECO:0000256" key="3">
    <source>
        <dbReference type="ARBA" id="ARBA00022679"/>
    </source>
</evidence>
<dbReference type="Pfam" id="PF01501">
    <property type="entry name" value="Glyco_transf_8"/>
    <property type="match status" value="1"/>
</dbReference>
<dbReference type="InterPro" id="IPR002495">
    <property type="entry name" value="Glyco_trans_8"/>
</dbReference>
<evidence type="ECO:0000256" key="4">
    <source>
        <dbReference type="ARBA" id="ARBA00022692"/>
    </source>
</evidence>
<sequence>MENGGIKMKAVLEEPKPRRELIKREKPSFLSGIGTRMRIGMVNMDDEDVSEWKAHGQVVPIPFERVSNMFEWKALFPEWIDEEEEYSGSTCPEIPMPDLDKYEKMDMIVAKLPCKAPEEGWNRDVFRLQVHLLVANMAVRRGRWEWGGRMKVVFLSQCMPMVELFRCNEMVGKEGEWWYYRPEMWRLEQKVTMPIGSCNLALPLWDDKGINQVYDVSKIRSITENPNPRKREAYATVLHSSESYVCGAIILAHSLLQTRTRRDLILLLDTSISEPARQALSRAGWTLRFIKRIRNPRAEKGSYNEYNYSKFRLWQLTDYDKIIFIDSDVVVFRNLDILFHFPQMSATGNDGSIFNSGVMVIEPSNCTFRMLMNRRKEIVSYNGGDQGFLNEVFVWWQRLPRRVNFLKNFWSNSSIEASVKNQLFGSDPPKLYSLHYLGLKPWQCYRDYDCNWDVADQRVYASDAAHERWWKVHDDMEEGLQRFCGLSEERKIELEWGRKISREMGFQDQHWRINVTDPRKFI</sequence>
<dbReference type="FunFam" id="3.90.550.10:FF:000018">
    <property type="entry name" value="Hexosyltransferase"/>
    <property type="match status" value="1"/>
</dbReference>
<dbReference type="GO" id="GO:0071555">
    <property type="term" value="P:cell wall organization"/>
    <property type="evidence" value="ECO:0007669"/>
    <property type="project" value="UniProtKB-KW"/>
</dbReference>
<evidence type="ECO:0000256" key="2">
    <source>
        <dbReference type="ARBA" id="ARBA00022676"/>
    </source>
</evidence>
<organism evidence="12 13">
    <name type="scientific">Sesamum indicum</name>
    <name type="common">Oriental sesame</name>
    <name type="synonym">Sesamum orientale</name>
    <dbReference type="NCBI Taxonomy" id="4182"/>
    <lineage>
        <taxon>Eukaryota</taxon>
        <taxon>Viridiplantae</taxon>
        <taxon>Streptophyta</taxon>
        <taxon>Embryophyta</taxon>
        <taxon>Tracheophyta</taxon>
        <taxon>Spermatophyta</taxon>
        <taxon>Magnoliopsida</taxon>
        <taxon>eudicotyledons</taxon>
        <taxon>Gunneridae</taxon>
        <taxon>Pentapetalae</taxon>
        <taxon>asterids</taxon>
        <taxon>lamiids</taxon>
        <taxon>Lamiales</taxon>
        <taxon>Pedaliaceae</taxon>
        <taxon>Sesamum</taxon>
    </lineage>
</organism>
<keyword evidence="4" id="KW-0812">Transmembrane</keyword>
<dbReference type="RefSeq" id="XP_020551152.1">
    <property type="nucleotide sequence ID" value="XM_020695493.1"/>
</dbReference>
<keyword evidence="3" id="KW-0808">Transferase</keyword>
<proteinExistence type="inferred from homology"/>
<gene>
    <name evidence="13" type="primary">LOC105166319</name>
</gene>
<name>A0A8M8UXF7_SESIN</name>
<evidence type="ECO:0000256" key="10">
    <source>
        <dbReference type="ARBA" id="ARBA00038162"/>
    </source>
</evidence>
<evidence type="ECO:0000313" key="12">
    <source>
        <dbReference type="Proteomes" id="UP000504604"/>
    </source>
</evidence>
<dbReference type="Gene3D" id="3.90.550.10">
    <property type="entry name" value="Spore Coat Polysaccharide Biosynthesis Protein SpsA, Chain A"/>
    <property type="match status" value="1"/>
</dbReference>
<dbReference type="GO" id="GO:0000139">
    <property type="term" value="C:Golgi membrane"/>
    <property type="evidence" value="ECO:0007669"/>
    <property type="project" value="UniProtKB-SubCell"/>
</dbReference>
<evidence type="ECO:0000313" key="13">
    <source>
        <dbReference type="RefSeq" id="XP_020551152.1"/>
    </source>
</evidence>
<evidence type="ECO:0000256" key="11">
    <source>
        <dbReference type="RuleBase" id="RU362027"/>
    </source>
</evidence>
<evidence type="ECO:0000256" key="5">
    <source>
        <dbReference type="ARBA" id="ARBA00022723"/>
    </source>
</evidence>
<dbReference type="PANTHER" id="PTHR11183">
    <property type="entry name" value="GLYCOGENIN SUBFAMILY MEMBER"/>
    <property type="match status" value="1"/>
</dbReference>
<protein>
    <recommendedName>
        <fullName evidence="11">Hexosyltransferase</fullName>
        <ecNumber evidence="11">2.4.1.-</ecNumber>
    </recommendedName>
</protein>